<dbReference type="EMBL" id="AMQM01007750">
    <property type="status" value="NOT_ANNOTATED_CDS"/>
    <property type="molecule type" value="Genomic_DNA"/>
</dbReference>
<dbReference type="SUPFAM" id="SSF50729">
    <property type="entry name" value="PH domain-like"/>
    <property type="match status" value="1"/>
</dbReference>
<sequence>MNWVKEFSVSSIGKGPEKTSLRCWGRRPSRPPEEPFLNDLTALSTSAGETQPAVGVNAGKTRLSTEIFGWMEHNLSRVAGELSAGPSGEQTSLTPEDRFPCSIQDDSVDPPIGVAAGSEILKMWKPTRAERNDIVWLMNGSDGTSTESRLEWVELENHMLDVSSGLEPYTTTRLTIFLVDEVKKIEELRIKKPHEGLKFVVQITLSMERPNLDLFFPQKEEASIWASAIKRAKISGENCRKKFEKHQKTLEKKNGLKFGAKNPVGDEYGEVGGADVNAVDNVTGFEVEVDSTAAAIRNDVVGCGCVLLLTKQHVTLHQREKKVIISWKYQHVRRFGYSQTTFTLEGGTRSGVKGQGLFIFRKCMGKLIRKTIEQRIKVLTSQLNSCSTSSLDKLGDYLEEGDLDNIYSGVNVHKMTDQISNASDEVLRSDDYEHNLHCYDLPCTVNITAKSPTSPTTTTKCPLLPNKRSYMHLNSTVNEASQSKNESFEALAKSLKEQRLNETAMDDDTNSYSIDIIPRPKILPKKVSKQTKSVSENVDNSSSTLRKNLPDCAMNPPPKKPPRTADPKMSDIVKMLSSDKKESPATKPGFNQSNEAFYSSLNFLPDVAQQTVDIKGTNPNGPSHDLSNFLESGNIYGEAMLKREVKQAIVQQICTDDALYAEANSKDRIKNNFPKGKLFKKK</sequence>
<dbReference type="SMART" id="SM00310">
    <property type="entry name" value="PTBI"/>
    <property type="match status" value="1"/>
</dbReference>
<dbReference type="InterPro" id="IPR002404">
    <property type="entry name" value="IRS_PTB"/>
</dbReference>
<evidence type="ECO:0000256" key="1">
    <source>
        <dbReference type="SAM" id="MobiDB-lite"/>
    </source>
</evidence>
<keyword evidence="5" id="KW-1185">Reference proteome</keyword>
<feature type="region of interest" description="Disordered" evidence="1">
    <location>
        <begin position="526"/>
        <end position="568"/>
    </location>
</feature>
<dbReference type="Proteomes" id="UP000015101">
    <property type="component" value="Unassembled WGS sequence"/>
</dbReference>
<proteinExistence type="predicted"/>
<evidence type="ECO:0000259" key="2">
    <source>
        <dbReference type="PROSITE" id="PS51064"/>
    </source>
</evidence>
<dbReference type="GO" id="GO:0007169">
    <property type="term" value="P:cell surface receptor protein tyrosine kinase signaling pathway"/>
    <property type="evidence" value="ECO:0000318"/>
    <property type="project" value="GO_Central"/>
</dbReference>
<dbReference type="EnsemblMetazoa" id="HelroT181677">
    <property type="protein sequence ID" value="HelroP181677"/>
    <property type="gene ID" value="HelroG181677"/>
</dbReference>
<dbReference type="PROSITE" id="PS51064">
    <property type="entry name" value="IRS_PTB"/>
    <property type="match status" value="1"/>
</dbReference>
<organism evidence="4 5">
    <name type="scientific">Helobdella robusta</name>
    <name type="common">Californian leech</name>
    <dbReference type="NCBI Taxonomy" id="6412"/>
    <lineage>
        <taxon>Eukaryota</taxon>
        <taxon>Metazoa</taxon>
        <taxon>Spiralia</taxon>
        <taxon>Lophotrochozoa</taxon>
        <taxon>Annelida</taxon>
        <taxon>Clitellata</taxon>
        <taxon>Hirudinea</taxon>
        <taxon>Rhynchobdellida</taxon>
        <taxon>Glossiphoniidae</taxon>
        <taxon>Helobdella</taxon>
    </lineage>
</organism>
<feature type="domain" description="IRS-type PTB" evidence="2">
    <location>
        <begin position="281"/>
        <end position="386"/>
    </location>
</feature>
<dbReference type="GO" id="GO:0005737">
    <property type="term" value="C:cytoplasm"/>
    <property type="evidence" value="ECO:0000318"/>
    <property type="project" value="GO_Central"/>
</dbReference>
<reference evidence="5" key="1">
    <citation type="submission" date="2012-12" db="EMBL/GenBank/DDBJ databases">
        <authorList>
            <person name="Hellsten U."/>
            <person name="Grimwood J."/>
            <person name="Chapman J.A."/>
            <person name="Shapiro H."/>
            <person name="Aerts A."/>
            <person name="Otillar R.P."/>
            <person name="Terry A.Y."/>
            <person name="Boore J.L."/>
            <person name="Simakov O."/>
            <person name="Marletaz F."/>
            <person name="Cho S.-J."/>
            <person name="Edsinger-Gonzales E."/>
            <person name="Havlak P."/>
            <person name="Kuo D.-H."/>
            <person name="Larsson T."/>
            <person name="Lv J."/>
            <person name="Arendt D."/>
            <person name="Savage R."/>
            <person name="Osoegawa K."/>
            <person name="de Jong P."/>
            <person name="Lindberg D.R."/>
            <person name="Seaver E.C."/>
            <person name="Weisblat D.A."/>
            <person name="Putnam N.H."/>
            <person name="Grigoriev I.V."/>
            <person name="Rokhsar D.S."/>
        </authorList>
    </citation>
    <scope>NUCLEOTIDE SEQUENCE</scope>
</reference>
<feature type="region of interest" description="Disordered" evidence="1">
    <location>
        <begin position="81"/>
        <end position="108"/>
    </location>
</feature>
<evidence type="ECO:0000313" key="4">
    <source>
        <dbReference type="EnsemblMetazoa" id="HelroP181677"/>
    </source>
</evidence>
<feature type="compositionally biased region" description="Polar residues" evidence="1">
    <location>
        <begin position="530"/>
        <end position="546"/>
    </location>
</feature>
<reference evidence="4" key="3">
    <citation type="submission" date="2015-06" db="UniProtKB">
        <authorList>
            <consortium name="EnsemblMetazoa"/>
        </authorList>
    </citation>
    <scope>IDENTIFICATION</scope>
</reference>
<feature type="region of interest" description="Disordered" evidence="1">
    <location>
        <begin position="14"/>
        <end position="35"/>
    </location>
</feature>
<dbReference type="PANTHER" id="PTHR21258">
    <property type="entry name" value="DOCKING PROTEIN RELATED"/>
    <property type="match status" value="1"/>
</dbReference>
<dbReference type="OrthoDB" id="7484343at2759"/>
<dbReference type="GeneID" id="20208180"/>
<dbReference type="PANTHER" id="PTHR21258:SF62">
    <property type="entry name" value="INSULIN RECEPTOR SUBSTRATE 1"/>
    <property type="match status" value="1"/>
</dbReference>
<dbReference type="GO" id="GO:0007265">
    <property type="term" value="P:Ras protein signal transduction"/>
    <property type="evidence" value="ECO:0000318"/>
    <property type="project" value="GO_Central"/>
</dbReference>
<protein>
    <recommendedName>
        <fullName evidence="2">IRS-type PTB domain-containing protein</fullName>
    </recommendedName>
</protein>
<gene>
    <name evidence="4" type="primary">20208180</name>
    <name evidence="3" type="ORF">HELRODRAFT_181677</name>
</gene>
<evidence type="ECO:0000313" key="3">
    <source>
        <dbReference type="EMBL" id="ESN92207.1"/>
    </source>
</evidence>
<name>T1FH81_HELRO</name>
<dbReference type="KEGG" id="hro:HELRODRAFT_181677"/>
<dbReference type="Pfam" id="PF02174">
    <property type="entry name" value="IRS"/>
    <property type="match status" value="1"/>
</dbReference>
<dbReference type="SMART" id="SM01244">
    <property type="entry name" value="IRS"/>
    <property type="match status" value="1"/>
</dbReference>
<accession>T1FH81</accession>
<dbReference type="InterPro" id="IPR011993">
    <property type="entry name" value="PH-like_dom_sf"/>
</dbReference>
<dbReference type="EMBL" id="KB097661">
    <property type="protein sequence ID" value="ESN92207.1"/>
    <property type="molecule type" value="Genomic_DNA"/>
</dbReference>
<reference evidence="3 5" key="2">
    <citation type="journal article" date="2013" name="Nature">
        <title>Insights into bilaterian evolution from three spiralian genomes.</title>
        <authorList>
            <person name="Simakov O."/>
            <person name="Marletaz F."/>
            <person name="Cho S.J."/>
            <person name="Edsinger-Gonzales E."/>
            <person name="Havlak P."/>
            <person name="Hellsten U."/>
            <person name="Kuo D.H."/>
            <person name="Larsson T."/>
            <person name="Lv J."/>
            <person name="Arendt D."/>
            <person name="Savage R."/>
            <person name="Osoegawa K."/>
            <person name="de Jong P."/>
            <person name="Grimwood J."/>
            <person name="Chapman J.A."/>
            <person name="Shapiro H."/>
            <person name="Aerts A."/>
            <person name="Otillar R.P."/>
            <person name="Terry A.Y."/>
            <person name="Boore J.L."/>
            <person name="Grigoriev I.V."/>
            <person name="Lindberg D.R."/>
            <person name="Seaver E.C."/>
            <person name="Weisblat D.A."/>
            <person name="Putnam N.H."/>
            <person name="Rokhsar D.S."/>
        </authorList>
    </citation>
    <scope>NUCLEOTIDE SEQUENCE</scope>
</reference>
<dbReference type="InParanoid" id="T1FH81"/>
<dbReference type="InterPro" id="IPR050996">
    <property type="entry name" value="Docking_Protein_DOK"/>
</dbReference>
<dbReference type="CTD" id="20208180"/>
<dbReference type="HOGENOM" id="CLU_403496_0_0_1"/>
<dbReference type="Gene3D" id="2.30.29.30">
    <property type="entry name" value="Pleckstrin-homology domain (PH domain)/Phosphotyrosine-binding domain (PTB)"/>
    <property type="match status" value="1"/>
</dbReference>
<evidence type="ECO:0000313" key="5">
    <source>
        <dbReference type="Proteomes" id="UP000015101"/>
    </source>
</evidence>
<dbReference type="AlphaFoldDB" id="T1FH81"/>
<dbReference type="RefSeq" id="XP_009029709.1">
    <property type="nucleotide sequence ID" value="XM_009031461.1"/>
</dbReference>